<accession>A0A3R9S379</accession>
<dbReference type="EMBL" id="RFES01000005">
    <property type="protein sequence ID" value="RSO57560.1"/>
    <property type="molecule type" value="Genomic_DNA"/>
</dbReference>
<dbReference type="AlphaFoldDB" id="A0A3R9S379"/>
<organism evidence="1 2">
    <name type="scientific">Acinetobacter lactucae</name>
    <dbReference type="NCBI Taxonomy" id="1785128"/>
    <lineage>
        <taxon>Bacteria</taxon>
        <taxon>Pseudomonadati</taxon>
        <taxon>Pseudomonadota</taxon>
        <taxon>Gammaproteobacteria</taxon>
        <taxon>Moraxellales</taxon>
        <taxon>Moraxellaceae</taxon>
        <taxon>Acinetobacter</taxon>
        <taxon>Acinetobacter calcoaceticus/baumannii complex</taxon>
    </lineage>
</organism>
<reference evidence="1 2" key="1">
    <citation type="submission" date="2018-10" db="EMBL/GenBank/DDBJ databases">
        <title>GWAS and RNA-Seq identify cryptic mechanisms of antimicrobial resistance in Acinetobacter baumannii.</title>
        <authorList>
            <person name="Sahl J.W."/>
        </authorList>
    </citation>
    <scope>NUCLEOTIDE SEQUENCE [LARGE SCALE GENOMIC DNA]</scope>
    <source>
        <strain evidence="1 2">TG41018</strain>
    </source>
</reference>
<evidence type="ECO:0000313" key="2">
    <source>
        <dbReference type="Proteomes" id="UP000276905"/>
    </source>
</evidence>
<sequence>MDRSEVLEMGFKELPHLTIANPLIYELGRRRVLSLSCLGSGNEVVYLCEKSEVGDHYTDLVCIHNVDYDGPITRDALAEIIDWFKKNNGSKRNG</sequence>
<name>A0A3R9S379_9GAMM</name>
<gene>
    <name evidence="1" type="ORF">EA756_08695</name>
</gene>
<dbReference type="RefSeq" id="WP_125698881.1">
    <property type="nucleotide sequence ID" value="NZ_RFES01000005.1"/>
</dbReference>
<comment type="caution">
    <text evidence="1">The sequence shown here is derived from an EMBL/GenBank/DDBJ whole genome shotgun (WGS) entry which is preliminary data.</text>
</comment>
<proteinExistence type="predicted"/>
<evidence type="ECO:0000313" key="1">
    <source>
        <dbReference type="EMBL" id="RSO57560.1"/>
    </source>
</evidence>
<protein>
    <submittedName>
        <fullName evidence="1">Uncharacterized protein</fullName>
    </submittedName>
</protein>
<dbReference type="Proteomes" id="UP000276905">
    <property type="component" value="Unassembled WGS sequence"/>
</dbReference>